<dbReference type="PANTHER" id="PTHR43331:SF1">
    <property type="entry name" value="HOMOSERINE DEHYDROGENASE"/>
    <property type="match status" value="1"/>
</dbReference>
<dbReference type="GO" id="GO:0004412">
    <property type="term" value="F:homoserine dehydrogenase activity"/>
    <property type="evidence" value="ECO:0007669"/>
    <property type="project" value="UniProtKB-EC"/>
</dbReference>
<dbReference type="SUPFAM" id="SSF51735">
    <property type="entry name" value="NAD(P)-binding Rossmann-fold domains"/>
    <property type="match status" value="1"/>
</dbReference>
<evidence type="ECO:0000256" key="8">
    <source>
        <dbReference type="ARBA" id="ARBA00022697"/>
    </source>
</evidence>
<comment type="catalytic activity">
    <reaction evidence="15">
        <text>L-homoserine + NADP(+) = L-aspartate 4-semialdehyde + NADPH + H(+)</text>
        <dbReference type="Rhea" id="RHEA:15761"/>
        <dbReference type="ChEBI" id="CHEBI:15378"/>
        <dbReference type="ChEBI" id="CHEBI:57476"/>
        <dbReference type="ChEBI" id="CHEBI:57783"/>
        <dbReference type="ChEBI" id="CHEBI:58349"/>
        <dbReference type="ChEBI" id="CHEBI:537519"/>
        <dbReference type="EC" id="1.1.1.3"/>
    </reaction>
    <physiologicalReaction direction="right-to-left" evidence="15">
        <dbReference type="Rhea" id="RHEA:15763"/>
    </physiologicalReaction>
</comment>
<dbReference type="UniPathway" id="UPA00050">
    <property type="reaction ID" value="UER00063"/>
</dbReference>
<evidence type="ECO:0000313" key="20">
    <source>
        <dbReference type="EMBL" id="RAL22626.1"/>
    </source>
</evidence>
<dbReference type="InterPro" id="IPR001342">
    <property type="entry name" value="HDH_cat"/>
</dbReference>
<dbReference type="OrthoDB" id="9808167at2"/>
<proteinExistence type="inferred from homology"/>
<dbReference type="EC" id="1.1.1.3" evidence="5 16"/>
<dbReference type="AlphaFoldDB" id="A0A364K2J8"/>
<comment type="caution">
    <text evidence="20">The sequence shown here is derived from an EMBL/GenBank/DDBJ whole genome shotgun (WGS) entry which is preliminary data.</text>
</comment>
<evidence type="ECO:0000256" key="14">
    <source>
        <dbReference type="ARBA" id="ARBA00023167"/>
    </source>
</evidence>
<organism evidence="20 21">
    <name type="scientific">Thermoflavimicrobium daqui</name>
    <dbReference type="NCBI Taxonomy" id="2137476"/>
    <lineage>
        <taxon>Bacteria</taxon>
        <taxon>Bacillati</taxon>
        <taxon>Bacillota</taxon>
        <taxon>Bacilli</taxon>
        <taxon>Bacillales</taxon>
        <taxon>Thermoactinomycetaceae</taxon>
        <taxon>Thermoflavimicrobium</taxon>
    </lineage>
</organism>
<evidence type="ECO:0000256" key="4">
    <source>
        <dbReference type="ARBA" id="ARBA00006753"/>
    </source>
</evidence>
<dbReference type="GO" id="GO:0009086">
    <property type="term" value="P:methionine biosynthetic process"/>
    <property type="evidence" value="ECO:0007669"/>
    <property type="project" value="UniProtKB-KW"/>
</dbReference>
<feature type="domain" description="Homoserine dehydrogenase catalytic" evidence="18">
    <location>
        <begin position="159"/>
        <end position="336"/>
    </location>
</feature>
<evidence type="ECO:0000256" key="3">
    <source>
        <dbReference type="ARBA" id="ARBA00005062"/>
    </source>
</evidence>
<evidence type="ECO:0000256" key="9">
    <source>
        <dbReference type="ARBA" id="ARBA00022723"/>
    </source>
</evidence>
<evidence type="ECO:0000256" key="16">
    <source>
        <dbReference type="RuleBase" id="RU000579"/>
    </source>
</evidence>
<dbReference type="InterPro" id="IPR005106">
    <property type="entry name" value="Asp/hSer_DH_NAD-bd"/>
</dbReference>
<dbReference type="GO" id="GO:0046872">
    <property type="term" value="F:metal ion binding"/>
    <property type="evidence" value="ECO:0007669"/>
    <property type="project" value="UniProtKB-KW"/>
</dbReference>
<dbReference type="UniPathway" id="UPA00051">
    <property type="reaction ID" value="UER00465"/>
</dbReference>
<dbReference type="Gene3D" id="3.30.70.260">
    <property type="match status" value="1"/>
</dbReference>
<reference evidence="20 21" key="1">
    <citation type="submission" date="2018-06" db="EMBL/GenBank/DDBJ databases">
        <title>Thermoflavimicrobium daqus sp. nov., a thermophilic microbe isolated from Moutai-flavour Daqu.</title>
        <authorList>
            <person name="Wang X."/>
            <person name="Zhou H."/>
        </authorList>
    </citation>
    <scope>NUCLEOTIDE SEQUENCE [LARGE SCALE GENOMIC DNA]</scope>
    <source>
        <strain evidence="20 21">FBKL4.011</strain>
    </source>
</reference>
<evidence type="ECO:0000313" key="21">
    <source>
        <dbReference type="Proteomes" id="UP000251213"/>
    </source>
</evidence>
<comment type="pathway">
    <text evidence="2 16">Amino-acid biosynthesis; L-threonine biosynthesis; L-threonine from L-aspartate: step 3/5.</text>
</comment>
<keyword evidence="11 16" id="KW-0560">Oxidoreductase</keyword>
<evidence type="ECO:0000256" key="12">
    <source>
        <dbReference type="ARBA" id="ARBA00023027"/>
    </source>
</evidence>
<keyword evidence="7 16" id="KW-0028">Amino-acid biosynthesis</keyword>
<reference evidence="20 21" key="2">
    <citation type="submission" date="2018-06" db="EMBL/GenBank/DDBJ databases">
        <authorList>
            <person name="Zhirakovskaya E."/>
        </authorList>
    </citation>
    <scope>NUCLEOTIDE SEQUENCE [LARGE SCALE GENOMIC DNA]</scope>
    <source>
        <strain evidence="20 21">FBKL4.011</strain>
    </source>
</reference>
<evidence type="ECO:0000256" key="7">
    <source>
        <dbReference type="ARBA" id="ARBA00022605"/>
    </source>
</evidence>
<keyword evidence="8 16" id="KW-0791">Threonine biosynthesis</keyword>
<dbReference type="GO" id="GO:0009088">
    <property type="term" value="P:threonine biosynthetic process"/>
    <property type="evidence" value="ECO:0007669"/>
    <property type="project" value="UniProtKB-UniPathway"/>
</dbReference>
<dbReference type="EMBL" id="QJKK01000008">
    <property type="protein sequence ID" value="RAL22626.1"/>
    <property type="molecule type" value="Genomic_DNA"/>
</dbReference>
<dbReference type="GO" id="GO:0050661">
    <property type="term" value="F:NADP binding"/>
    <property type="evidence" value="ECO:0007669"/>
    <property type="project" value="InterPro"/>
</dbReference>
<keyword evidence="14 16" id="KW-0486">Methionine biosynthesis</keyword>
<dbReference type="Gene3D" id="3.40.50.720">
    <property type="entry name" value="NAD(P)-binding Rossmann-like Domain"/>
    <property type="match status" value="1"/>
</dbReference>
<evidence type="ECO:0000259" key="18">
    <source>
        <dbReference type="Pfam" id="PF00742"/>
    </source>
</evidence>
<dbReference type="Pfam" id="PF00742">
    <property type="entry name" value="Homoserine_dh"/>
    <property type="match status" value="1"/>
</dbReference>
<accession>A0A364K2J8</accession>
<comment type="cofactor">
    <cofactor evidence="1">
        <name>a metal cation</name>
        <dbReference type="ChEBI" id="CHEBI:25213"/>
    </cofactor>
</comment>
<evidence type="ECO:0000256" key="6">
    <source>
        <dbReference type="ARBA" id="ARBA00013376"/>
    </source>
</evidence>
<dbReference type="NCBIfam" id="NF004976">
    <property type="entry name" value="PRK06349.1"/>
    <property type="match status" value="1"/>
</dbReference>
<dbReference type="PROSITE" id="PS01042">
    <property type="entry name" value="HOMOSER_DHGENASE"/>
    <property type="match status" value="1"/>
</dbReference>
<evidence type="ECO:0000256" key="2">
    <source>
        <dbReference type="ARBA" id="ARBA00005056"/>
    </source>
</evidence>
<keyword evidence="10 16" id="KW-0521">NADP</keyword>
<evidence type="ECO:0000256" key="11">
    <source>
        <dbReference type="ARBA" id="ARBA00023002"/>
    </source>
</evidence>
<evidence type="ECO:0000256" key="13">
    <source>
        <dbReference type="ARBA" id="ARBA00023053"/>
    </source>
</evidence>
<name>A0A364K2J8_9BACL</name>
<comment type="pathway">
    <text evidence="3 16">Amino-acid biosynthesis; L-methionine biosynthesis via de novo pathway; L-homoserine from L-aspartate: step 3/3.</text>
</comment>
<dbReference type="Pfam" id="PF03447">
    <property type="entry name" value="NAD_binding_3"/>
    <property type="match status" value="1"/>
</dbReference>
<evidence type="ECO:0000259" key="19">
    <source>
        <dbReference type="Pfam" id="PF03447"/>
    </source>
</evidence>
<feature type="domain" description="Aspartate/homoserine dehydrogenase NAD-binding" evidence="19">
    <location>
        <begin position="32"/>
        <end position="151"/>
    </location>
</feature>
<sequence>MDWFIFIRAGEVTMGNQRTSKQLGIMRIGLLGLGTVGSGVIQVLEKQQELIKERTGYQIEVPLILVRDLKKKREVTVRIDQLTTEGDRVVENPDISVVIEVIGGIEPARTLLLKAIRSGKHVITANKELLAKHGAELLQEAKKAGVQLLFEASVAGGIPVIHFLQKYLTVNQVQEISGILNGTTNYILTKMEETGQSYQEALAEAQALGYAEADPTSDVEGYDAAYKLAILTNLAFDVNVDPIQIFREGITRICQVDLMWAKQLGYATRLLGRTRNTNDELYLSVEPCLLPLTHPLAQVKDVFNAVMIDSDVVGEVTLVGKGAGSYPTASAVMEDLTALMRQSEEMIRSTDWQESIKLDSGNQMNDSTFFVRLNVPNNIKEELIEKLKEMIHHDLYGVMSEPLVEKVGPYTFIGFIIQRVHRFRLWKALNHLSMRFDLGIDLPLMLPVLELSEEAEVQLSSVS</sequence>
<dbReference type="InterPro" id="IPR036291">
    <property type="entry name" value="NAD(P)-bd_dom_sf"/>
</dbReference>
<dbReference type="PANTHER" id="PTHR43331">
    <property type="entry name" value="HOMOSERINE DEHYDROGENASE"/>
    <property type="match status" value="1"/>
</dbReference>
<keyword evidence="9" id="KW-0479">Metal-binding</keyword>
<evidence type="ECO:0000256" key="15">
    <source>
        <dbReference type="ARBA" id="ARBA00048841"/>
    </source>
</evidence>
<dbReference type="Gene3D" id="3.30.360.10">
    <property type="entry name" value="Dihydrodipicolinate Reductase, domain 2"/>
    <property type="match status" value="1"/>
</dbReference>
<keyword evidence="12" id="KW-0520">NAD</keyword>
<dbReference type="FunFam" id="3.40.50.720:FF:000062">
    <property type="entry name" value="Homoserine dehydrogenase"/>
    <property type="match status" value="1"/>
</dbReference>
<keyword evidence="21" id="KW-1185">Reference proteome</keyword>
<gene>
    <name evidence="20" type="ORF">DL897_13225</name>
</gene>
<evidence type="ECO:0000256" key="1">
    <source>
        <dbReference type="ARBA" id="ARBA00001920"/>
    </source>
</evidence>
<evidence type="ECO:0000256" key="5">
    <source>
        <dbReference type="ARBA" id="ARBA00013213"/>
    </source>
</evidence>
<evidence type="ECO:0000256" key="10">
    <source>
        <dbReference type="ARBA" id="ARBA00022857"/>
    </source>
</evidence>
<dbReference type="InterPro" id="IPR019811">
    <property type="entry name" value="HDH_CS"/>
</dbReference>
<evidence type="ECO:0000256" key="17">
    <source>
        <dbReference type="RuleBase" id="RU004171"/>
    </source>
</evidence>
<protein>
    <recommendedName>
        <fullName evidence="6 16">Homoserine dehydrogenase</fullName>
        <ecNumber evidence="5 16">1.1.1.3</ecNumber>
    </recommendedName>
</protein>
<keyword evidence="13" id="KW-0915">Sodium</keyword>
<comment type="similarity">
    <text evidence="4 17">Belongs to the homoserine dehydrogenase family.</text>
</comment>
<dbReference type="Proteomes" id="UP000251213">
    <property type="component" value="Unassembled WGS sequence"/>
</dbReference>
<dbReference type="SUPFAM" id="SSF55347">
    <property type="entry name" value="Glyceraldehyde-3-phosphate dehydrogenase-like, C-terminal domain"/>
    <property type="match status" value="1"/>
</dbReference>
<dbReference type="FunFam" id="3.30.360.10:FF:000005">
    <property type="entry name" value="Homoserine dehydrogenase"/>
    <property type="match status" value="1"/>
</dbReference>